<dbReference type="FunFam" id="1.10.10.10:FF:000018">
    <property type="entry name" value="DNA-binding response regulator ResD"/>
    <property type="match status" value="1"/>
</dbReference>
<dbReference type="CDD" id="cd00383">
    <property type="entry name" value="trans_reg_C"/>
    <property type="match status" value="1"/>
</dbReference>
<dbReference type="EMBL" id="VSSQ01001812">
    <property type="protein sequence ID" value="MPM11301.1"/>
    <property type="molecule type" value="Genomic_DNA"/>
</dbReference>
<keyword evidence="2" id="KW-0902">Two-component regulatory system</keyword>
<dbReference type="GO" id="GO:0000156">
    <property type="term" value="F:phosphorelay response regulator activity"/>
    <property type="evidence" value="ECO:0007669"/>
    <property type="project" value="TreeGrafter"/>
</dbReference>
<evidence type="ECO:0000259" key="7">
    <source>
        <dbReference type="PROSITE" id="PS51755"/>
    </source>
</evidence>
<dbReference type="InterPro" id="IPR001867">
    <property type="entry name" value="OmpR/PhoB-type_DNA-bd"/>
</dbReference>
<dbReference type="AlphaFoldDB" id="A0A644X662"/>
<dbReference type="InterPro" id="IPR039420">
    <property type="entry name" value="WalR-like"/>
</dbReference>
<dbReference type="InterPro" id="IPR011006">
    <property type="entry name" value="CheY-like_superfamily"/>
</dbReference>
<evidence type="ECO:0000256" key="5">
    <source>
        <dbReference type="ARBA" id="ARBA00023163"/>
    </source>
</evidence>
<dbReference type="GO" id="GO:0032993">
    <property type="term" value="C:protein-DNA complex"/>
    <property type="evidence" value="ECO:0007669"/>
    <property type="project" value="TreeGrafter"/>
</dbReference>
<accession>A0A644X662</accession>
<name>A0A644X662_9ZZZZ</name>
<evidence type="ECO:0000313" key="8">
    <source>
        <dbReference type="EMBL" id="MPM11301.1"/>
    </source>
</evidence>
<dbReference type="InterPro" id="IPR001789">
    <property type="entry name" value="Sig_transdc_resp-reg_receiver"/>
</dbReference>
<evidence type="ECO:0000256" key="4">
    <source>
        <dbReference type="ARBA" id="ARBA00023125"/>
    </source>
</evidence>
<feature type="domain" description="Response regulatory" evidence="6">
    <location>
        <begin position="5"/>
        <end position="118"/>
    </location>
</feature>
<dbReference type="Gene3D" id="1.10.10.10">
    <property type="entry name" value="Winged helix-like DNA-binding domain superfamily/Winged helix DNA-binding domain"/>
    <property type="match status" value="1"/>
</dbReference>
<evidence type="ECO:0000259" key="6">
    <source>
        <dbReference type="PROSITE" id="PS50110"/>
    </source>
</evidence>
<sequence length="225" mass="25798">MGEIRLLIVDPNSSVRGEIKRLANAAGYAYDEASDGIAALKFFRRNDYNIVVIEADLPELDGRNVCRQIRKSSNIPILMMSEKSGEQEKLCAFELGVDDYIVKPFYPKELLARVKVFLYRSGSQTKSAPEKIALNGLFINTISREVMVDDRPVQLTPKEYDLLFFLSQNPNKAYSREALLNEIWGYCFTGSDRTIDTHIRTLRENIRPYDTYIVTVWGFGYKFVI</sequence>
<protein>
    <submittedName>
        <fullName evidence="8">Transcriptional regulatory protein SrrA</fullName>
    </submittedName>
</protein>
<dbReference type="GO" id="GO:0005829">
    <property type="term" value="C:cytosol"/>
    <property type="evidence" value="ECO:0007669"/>
    <property type="project" value="TreeGrafter"/>
</dbReference>
<comment type="caution">
    <text evidence="8">The sequence shown here is derived from an EMBL/GenBank/DDBJ whole genome shotgun (WGS) entry which is preliminary data.</text>
</comment>
<dbReference type="PANTHER" id="PTHR48111">
    <property type="entry name" value="REGULATOR OF RPOS"/>
    <property type="match status" value="1"/>
</dbReference>
<dbReference type="GO" id="GO:0000976">
    <property type="term" value="F:transcription cis-regulatory region binding"/>
    <property type="evidence" value="ECO:0007669"/>
    <property type="project" value="TreeGrafter"/>
</dbReference>
<keyword evidence="3" id="KW-0805">Transcription regulation</keyword>
<reference evidence="8" key="1">
    <citation type="submission" date="2019-08" db="EMBL/GenBank/DDBJ databases">
        <authorList>
            <person name="Kucharzyk K."/>
            <person name="Murdoch R.W."/>
            <person name="Higgins S."/>
            <person name="Loffler F."/>
        </authorList>
    </citation>
    <scope>NUCLEOTIDE SEQUENCE</scope>
</reference>
<dbReference type="Gene3D" id="6.10.250.690">
    <property type="match status" value="1"/>
</dbReference>
<dbReference type="Gene3D" id="3.40.50.2300">
    <property type="match status" value="1"/>
</dbReference>
<gene>
    <name evidence="8" type="primary">srrA_26</name>
    <name evidence="8" type="ORF">SDC9_57643</name>
</gene>
<keyword evidence="5" id="KW-0804">Transcription</keyword>
<proteinExistence type="predicted"/>
<organism evidence="8">
    <name type="scientific">bioreactor metagenome</name>
    <dbReference type="NCBI Taxonomy" id="1076179"/>
    <lineage>
        <taxon>unclassified sequences</taxon>
        <taxon>metagenomes</taxon>
        <taxon>ecological metagenomes</taxon>
    </lineage>
</organism>
<evidence type="ECO:0000256" key="2">
    <source>
        <dbReference type="ARBA" id="ARBA00023012"/>
    </source>
</evidence>
<dbReference type="InterPro" id="IPR036388">
    <property type="entry name" value="WH-like_DNA-bd_sf"/>
</dbReference>
<keyword evidence="1" id="KW-0597">Phosphoprotein</keyword>
<keyword evidence="4" id="KW-0238">DNA-binding</keyword>
<dbReference type="Pfam" id="PF00072">
    <property type="entry name" value="Response_reg"/>
    <property type="match status" value="1"/>
</dbReference>
<feature type="domain" description="OmpR/PhoB-type" evidence="7">
    <location>
        <begin position="129"/>
        <end position="225"/>
    </location>
</feature>
<dbReference type="Pfam" id="PF00486">
    <property type="entry name" value="Trans_reg_C"/>
    <property type="match status" value="1"/>
</dbReference>
<dbReference type="PROSITE" id="PS51755">
    <property type="entry name" value="OMPR_PHOB"/>
    <property type="match status" value="1"/>
</dbReference>
<dbReference type="SUPFAM" id="SSF52172">
    <property type="entry name" value="CheY-like"/>
    <property type="match status" value="1"/>
</dbReference>
<dbReference type="PROSITE" id="PS50110">
    <property type="entry name" value="RESPONSE_REGULATORY"/>
    <property type="match status" value="1"/>
</dbReference>
<evidence type="ECO:0000256" key="3">
    <source>
        <dbReference type="ARBA" id="ARBA00023015"/>
    </source>
</evidence>
<dbReference type="SMART" id="SM00448">
    <property type="entry name" value="REC"/>
    <property type="match status" value="1"/>
</dbReference>
<dbReference type="SMART" id="SM00862">
    <property type="entry name" value="Trans_reg_C"/>
    <property type="match status" value="1"/>
</dbReference>
<dbReference type="PANTHER" id="PTHR48111:SF21">
    <property type="entry name" value="DNA-BINDING DUAL MASTER TRANSCRIPTIONAL REGULATOR RPAA"/>
    <property type="match status" value="1"/>
</dbReference>
<dbReference type="GO" id="GO:0006355">
    <property type="term" value="P:regulation of DNA-templated transcription"/>
    <property type="evidence" value="ECO:0007669"/>
    <property type="project" value="InterPro"/>
</dbReference>
<evidence type="ECO:0000256" key="1">
    <source>
        <dbReference type="ARBA" id="ARBA00022553"/>
    </source>
</evidence>